<dbReference type="EMBL" id="BMAT01009805">
    <property type="protein sequence ID" value="GFS14091.1"/>
    <property type="molecule type" value="Genomic_DNA"/>
</dbReference>
<keyword evidence="3" id="KW-1185">Reference proteome</keyword>
<reference evidence="2 3" key="1">
    <citation type="journal article" date="2021" name="Elife">
        <title>Chloroplast acquisition without the gene transfer in kleptoplastic sea slugs, Plakobranchus ocellatus.</title>
        <authorList>
            <person name="Maeda T."/>
            <person name="Takahashi S."/>
            <person name="Yoshida T."/>
            <person name="Shimamura S."/>
            <person name="Takaki Y."/>
            <person name="Nagai Y."/>
            <person name="Toyoda A."/>
            <person name="Suzuki Y."/>
            <person name="Arimoto A."/>
            <person name="Ishii H."/>
            <person name="Satoh N."/>
            <person name="Nishiyama T."/>
            <person name="Hasebe M."/>
            <person name="Maruyama T."/>
            <person name="Minagawa J."/>
            <person name="Obokata J."/>
            <person name="Shigenobu S."/>
        </authorList>
    </citation>
    <scope>NUCLEOTIDE SEQUENCE [LARGE SCALE GENOMIC DNA]</scope>
</reference>
<comment type="caution">
    <text evidence="2">The sequence shown here is derived from an EMBL/GenBank/DDBJ whole genome shotgun (WGS) entry which is preliminary data.</text>
</comment>
<dbReference type="AlphaFoldDB" id="A0AAV4IZW4"/>
<protein>
    <submittedName>
        <fullName evidence="2">Uncharacterized protein</fullName>
    </submittedName>
</protein>
<dbReference type="Proteomes" id="UP000762676">
    <property type="component" value="Unassembled WGS sequence"/>
</dbReference>
<evidence type="ECO:0000256" key="1">
    <source>
        <dbReference type="SAM" id="MobiDB-lite"/>
    </source>
</evidence>
<proteinExistence type="predicted"/>
<evidence type="ECO:0000313" key="2">
    <source>
        <dbReference type="EMBL" id="GFS14091.1"/>
    </source>
</evidence>
<sequence length="122" mass="13680">MGEQWLNRHTQIKRGAVTVVTNLPCPPTFLLAQLQAGTVAALGYAVVSPPREARSTGKPRHNRAWEREVSHSDWPQQPPPPDQWSRLEGGLCGLRAWSVDRKPVLIESPWYVDRIPALIESP</sequence>
<name>A0AAV4IZW4_9GAST</name>
<organism evidence="2 3">
    <name type="scientific">Elysia marginata</name>
    <dbReference type="NCBI Taxonomy" id="1093978"/>
    <lineage>
        <taxon>Eukaryota</taxon>
        <taxon>Metazoa</taxon>
        <taxon>Spiralia</taxon>
        <taxon>Lophotrochozoa</taxon>
        <taxon>Mollusca</taxon>
        <taxon>Gastropoda</taxon>
        <taxon>Heterobranchia</taxon>
        <taxon>Euthyneura</taxon>
        <taxon>Panpulmonata</taxon>
        <taxon>Sacoglossa</taxon>
        <taxon>Placobranchoidea</taxon>
        <taxon>Plakobranchidae</taxon>
        <taxon>Elysia</taxon>
    </lineage>
</organism>
<feature type="region of interest" description="Disordered" evidence="1">
    <location>
        <begin position="48"/>
        <end position="87"/>
    </location>
</feature>
<accession>A0AAV4IZW4</accession>
<feature type="non-terminal residue" evidence="2">
    <location>
        <position position="122"/>
    </location>
</feature>
<evidence type="ECO:0000313" key="3">
    <source>
        <dbReference type="Proteomes" id="UP000762676"/>
    </source>
</evidence>
<gene>
    <name evidence="2" type="ORF">ElyMa_004899600</name>
</gene>